<evidence type="ECO:0000256" key="1">
    <source>
        <dbReference type="ARBA" id="ARBA00022448"/>
    </source>
</evidence>
<keyword evidence="1" id="KW-0813">Transport</keyword>
<evidence type="ECO:0000313" key="8">
    <source>
        <dbReference type="Proteomes" id="UP000635278"/>
    </source>
</evidence>
<sequence length="124" mass="13466">MPLFLTAAGIVLLFGAAVLGHRMTVARGQDIPLVFHHRAHGGFNCVTCHHDFLKPVVTPAVHRTCIACHKATPAVASVIHDQFHAFCVGCHLNQQEQNRRAGPVHECRACHVREAGSPGHGHLH</sequence>
<keyword evidence="5" id="KW-0408">Iron</keyword>
<accession>A0ABX0JP10</accession>
<keyword evidence="4" id="KW-0249">Electron transport</keyword>
<evidence type="ECO:0000256" key="4">
    <source>
        <dbReference type="ARBA" id="ARBA00022982"/>
    </source>
</evidence>
<dbReference type="Proteomes" id="UP000635278">
    <property type="component" value="Unassembled WGS sequence"/>
</dbReference>
<protein>
    <recommendedName>
        <fullName evidence="6">Class III cytochrome C domain-containing protein</fullName>
    </recommendedName>
</protein>
<dbReference type="InterPro" id="IPR036280">
    <property type="entry name" value="Multihaem_cyt_sf"/>
</dbReference>
<gene>
    <name evidence="7" type="ORF">GOB93_10930</name>
</gene>
<dbReference type="Gene3D" id="3.90.10.10">
    <property type="entry name" value="Cytochrome C3"/>
    <property type="match status" value="1"/>
</dbReference>
<evidence type="ECO:0000256" key="2">
    <source>
        <dbReference type="ARBA" id="ARBA00022617"/>
    </source>
</evidence>
<comment type="caution">
    <text evidence="7">The sequence shown here is derived from an EMBL/GenBank/DDBJ whole genome shotgun (WGS) entry which is preliminary data.</text>
</comment>
<evidence type="ECO:0000313" key="7">
    <source>
        <dbReference type="EMBL" id="NHN85151.1"/>
    </source>
</evidence>
<evidence type="ECO:0000256" key="5">
    <source>
        <dbReference type="ARBA" id="ARBA00023004"/>
    </source>
</evidence>
<dbReference type="EMBL" id="WOTB01000013">
    <property type="protein sequence ID" value="NHN85151.1"/>
    <property type="molecule type" value="Genomic_DNA"/>
</dbReference>
<keyword evidence="3" id="KW-0479">Metal-binding</keyword>
<keyword evidence="2" id="KW-0349">Heme</keyword>
<feature type="domain" description="Class III cytochrome C" evidence="6">
    <location>
        <begin position="30"/>
        <end position="111"/>
    </location>
</feature>
<dbReference type="Pfam" id="PF02085">
    <property type="entry name" value="Cytochrom_CIII"/>
    <property type="match status" value="1"/>
</dbReference>
<proteinExistence type="predicted"/>
<reference evidence="7 8" key="1">
    <citation type="journal article" date="2020" name="Int. J. Syst. Evol. Microbiol.">
        <title>Novel acetic acid bacteria from cider fermentations: Acetobacter conturbans sp. nov. and Acetobacter fallax sp. nov.</title>
        <authorList>
            <person name="Sombolestani A.S."/>
            <person name="Cleenwerck I."/>
            <person name="Cnockaert M."/>
            <person name="Borremans W."/>
            <person name="Wieme A.D."/>
            <person name="De Vuyst L."/>
            <person name="Vandamme P."/>
        </authorList>
    </citation>
    <scope>NUCLEOTIDE SEQUENCE [LARGE SCALE GENOMIC DNA]</scope>
    <source>
        <strain evidence="7 8">LMG 30640</strain>
    </source>
</reference>
<evidence type="ECO:0000259" key="6">
    <source>
        <dbReference type="Pfam" id="PF02085"/>
    </source>
</evidence>
<dbReference type="SUPFAM" id="SSF48695">
    <property type="entry name" value="Multiheme cytochromes"/>
    <property type="match status" value="1"/>
</dbReference>
<evidence type="ECO:0000256" key="3">
    <source>
        <dbReference type="ARBA" id="ARBA00022723"/>
    </source>
</evidence>
<keyword evidence="8" id="KW-1185">Reference proteome</keyword>
<dbReference type="InterPro" id="IPR020942">
    <property type="entry name" value="Cyt_c_III_dom"/>
</dbReference>
<dbReference type="CDD" id="cd08168">
    <property type="entry name" value="Cytochrom_C3"/>
    <property type="match status" value="1"/>
</dbReference>
<name>A0ABX0JP10_9PROT</name>
<organism evidence="7 8">
    <name type="scientific">Acetobacter musti</name>
    <dbReference type="NCBI Taxonomy" id="864732"/>
    <lineage>
        <taxon>Bacteria</taxon>
        <taxon>Pseudomonadati</taxon>
        <taxon>Pseudomonadota</taxon>
        <taxon>Alphaproteobacteria</taxon>
        <taxon>Acetobacterales</taxon>
        <taxon>Acetobacteraceae</taxon>
        <taxon>Acetobacter</taxon>
    </lineage>
</organism>